<evidence type="ECO:0000256" key="1">
    <source>
        <dbReference type="ARBA" id="ARBA00001342"/>
    </source>
</evidence>
<comment type="subunit">
    <text evidence="4">Homotrimer.</text>
</comment>
<dbReference type="EC" id="4.1.3.17" evidence="5"/>
<evidence type="ECO:0000256" key="12">
    <source>
        <dbReference type="PIRSR" id="PIRSR605493-1"/>
    </source>
</evidence>
<dbReference type="GO" id="GO:0046872">
    <property type="term" value="F:metal ion binding"/>
    <property type="evidence" value="ECO:0007669"/>
    <property type="project" value="UniProtKB-KW"/>
</dbReference>
<keyword evidence="14" id="KW-1185">Reference proteome</keyword>
<dbReference type="EC" id="4.1.1.112" evidence="6"/>
<comment type="catalytic activity">
    <reaction evidence="11">
        <text>oxaloacetate + H(+) = pyruvate + CO2</text>
        <dbReference type="Rhea" id="RHEA:15641"/>
        <dbReference type="ChEBI" id="CHEBI:15361"/>
        <dbReference type="ChEBI" id="CHEBI:15378"/>
        <dbReference type="ChEBI" id="CHEBI:16452"/>
        <dbReference type="ChEBI" id="CHEBI:16526"/>
        <dbReference type="EC" id="4.1.1.112"/>
    </reaction>
</comment>
<sequence length="204" mass="21805">MEHVMERFQRLPLGNICDANGKRGSMDPAIRPVDPSLHMVGRAYTVRCHPGDNLAIHKAITEAPDGSVLVIDAGGYTGGGHIGEIMCFACMQRGIRGLVIDGTCRDADDIQALGFPVFSRGFNPGGTVKETVGQTEIPIVCGGVPVRPGDLVVGNRDGVVVVAKENIEAVLEGAEAIARKEVRVLEELKQGRTTAEIYQFSKIL</sequence>
<dbReference type="GO" id="GO:0047443">
    <property type="term" value="F:4-hydroxy-4-methyl-2-oxoglutarate aldolase activity"/>
    <property type="evidence" value="ECO:0007669"/>
    <property type="project" value="UniProtKB-EC"/>
</dbReference>
<evidence type="ECO:0000256" key="7">
    <source>
        <dbReference type="ARBA" id="ARBA00016549"/>
    </source>
</evidence>
<dbReference type="RefSeq" id="WP_186906088.1">
    <property type="nucleotide sequence ID" value="NZ_JACOPP010000001.1"/>
</dbReference>
<dbReference type="InterPro" id="IPR005493">
    <property type="entry name" value="RraA/RraA-like"/>
</dbReference>
<comment type="function">
    <text evidence="8">Catalyzes the aldol cleavage of 4-hydroxy-4-methyl-2-oxoglutarate (HMG) into 2 molecules of pyruvate. Also contains a secondary oxaloacetate (OAA) decarboxylase activity due to the common pyruvate enolate transition state formed following C-C bond cleavage in the retro-aldol and decarboxylation reactions.</text>
</comment>
<dbReference type="Pfam" id="PF03737">
    <property type="entry name" value="RraA-like"/>
    <property type="match status" value="1"/>
</dbReference>
<keyword evidence="12" id="KW-0479">Metal-binding</keyword>
<comment type="cofactor">
    <cofactor evidence="2">
        <name>a divalent metal cation</name>
        <dbReference type="ChEBI" id="CHEBI:60240"/>
    </cofactor>
</comment>
<accession>A0A8J6M9A1</accession>
<evidence type="ECO:0000256" key="6">
    <source>
        <dbReference type="ARBA" id="ARBA00012947"/>
    </source>
</evidence>
<feature type="binding site" evidence="12">
    <location>
        <position position="105"/>
    </location>
    <ligand>
        <name>substrate</name>
    </ligand>
</feature>
<evidence type="ECO:0000256" key="3">
    <source>
        <dbReference type="ARBA" id="ARBA00008621"/>
    </source>
</evidence>
<dbReference type="InterPro" id="IPR036704">
    <property type="entry name" value="RraA/RraA-like_sf"/>
</dbReference>
<gene>
    <name evidence="13" type="ORF">H8S57_00075</name>
</gene>
<organism evidence="13 14">
    <name type="scientific">Lawsonibacter hominis</name>
    <dbReference type="NCBI Taxonomy" id="2763053"/>
    <lineage>
        <taxon>Bacteria</taxon>
        <taxon>Bacillati</taxon>
        <taxon>Bacillota</taxon>
        <taxon>Clostridia</taxon>
        <taxon>Eubacteriales</taxon>
        <taxon>Oscillospiraceae</taxon>
        <taxon>Lawsonibacter</taxon>
    </lineage>
</organism>
<comment type="cofactor">
    <cofactor evidence="12">
        <name>Mg(2+)</name>
        <dbReference type="ChEBI" id="CHEBI:18420"/>
    </cofactor>
</comment>
<evidence type="ECO:0000256" key="5">
    <source>
        <dbReference type="ARBA" id="ARBA00012213"/>
    </source>
</evidence>
<proteinExistence type="inferred from homology"/>
<evidence type="ECO:0000313" key="13">
    <source>
        <dbReference type="EMBL" id="MBC5732124.1"/>
    </source>
</evidence>
<dbReference type="PANTHER" id="PTHR33254">
    <property type="entry name" value="4-HYDROXY-4-METHYL-2-OXOGLUTARATE ALDOLASE 3-RELATED"/>
    <property type="match status" value="1"/>
</dbReference>
<comment type="caution">
    <text evidence="13">The sequence shown here is derived from an EMBL/GenBank/DDBJ whole genome shotgun (WGS) entry which is preliminary data.</text>
</comment>
<evidence type="ECO:0000256" key="11">
    <source>
        <dbReference type="ARBA" id="ARBA00047973"/>
    </source>
</evidence>
<dbReference type="CDD" id="cd16841">
    <property type="entry name" value="RraA_family"/>
    <property type="match status" value="1"/>
</dbReference>
<feature type="binding site" evidence="12">
    <location>
        <begin position="83"/>
        <end position="86"/>
    </location>
    <ligand>
        <name>substrate</name>
    </ligand>
</feature>
<evidence type="ECO:0000256" key="2">
    <source>
        <dbReference type="ARBA" id="ARBA00001968"/>
    </source>
</evidence>
<comment type="similarity">
    <text evidence="3">Belongs to the class II aldolase/RraA-like family.</text>
</comment>
<dbReference type="EMBL" id="JACOPP010000001">
    <property type="protein sequence ID" value="MBC5732124.1"/>
    <property type="molecule type" value="Genomic_DNA"/>
</dbReference>
<feature type="binding site" evidence="12">
    <location>
        <position position="106"/>
    </location>
    <ligand>
        <name>Mg(2+)</name>
        <dbReference type="ChEBI" id="CHEBI:18420"/>
    </ligand>
</feature>
<evidence type="ECO:0000256" key="4">
    <source>
        <dbReference type="ARBA" id="ARBA00011233"/>
    </source>
</evidence>
<dbReference type="PANTHER" id="PTHR33254:SF16">
    <property type="entry name" value="BLR3842 PROTEIN"/>
    <property type="match status" value="1"/>
</dbReference>
<reference evidence="13" key="1">
    <citation type="submission" date="2020-08" db="EMBL/GenBank/DDBJ databases">
        <title>Genome public.</title>
        <authorList>
            <person name="Liu C."/>
            <person name="Sun Q."/>
        </authorList>
    </citation>
    <scope>NUCLEOTIDE SEQUENCE</scope>
    <source>
        <strain evidence="13">NSJ-51</strain>
    </source>
</reference>
<evidence type="ECO:0000313" key="14">
    <source>
        <dbReference type="Proteomes" id="UP000661435"/>
    </source>
</evidence>
<evidence type="ECO:0000256" key="10">
    <source>
        <dbReference type="ARBA" id="ARBA00032305"/>
    </source>
</evidence>
<evidence type="ECO:0000256" key="9">
    <source>
        <dbReference type="ARBA" id="ARBA00030169"/>
    </source>
</evidence>
<protein>
    <recommendedName>
        <fullName evidence="7">Putative 4-hydroxy-4-methyl-2-oxoglutarate aldolase</fullName>
        <ecNumber evidence="6">4.1.1.112</ecNumber>
        <ecNumber evidence="5">4.1.3.17</ecNumber>
    </recommendedName>
    <alternativeName>
        <fullName evidence="10">Oxaloacetate decarboxylase</fullName>
    </alternativeName>
    <alternativeName>
        <fullName evidence="9">RraA-like protein</fullName>
    </alternativeName>
</protein>
<evidence type="ECO:0000256" key="8">
    <source>
        <dbReference type="ARBA" id="ARBA00025046"/>
    </source>
</evidence>
<comment type="catalytic activity">
    <reaction evidence="1">
        <text>4-hydroxy-4-methyl-2-oxoglutarate = 2 pyruvate</text>
        <dbReference type="Rhea" id="RHEA:22748"/>
        <dbReference type="ChEBI" id="CHEBI:15361"/>
        <dbReference type="ChEBI" id="CHEBI:58276"/>
        <dbReference type="EC" id="4.1.3.17"/>
    </reaction>
</comment>
<dbReference type="GO" id="GO:0008948">
    <property type="term" value="F:oxaloacetate decarboxylase activity"/>
    <property type="evidence" value="ECO:0007669"/>
    <property type="project" value="UniProtKB-EC"/>
</dbReference>
<dbReference type="SUPFAM" id="SSF89562">
    <property type="entry name" value="RraA-like"/>
    <property type="match status" value="1"/>
</dbReference>
<keyword evidence="12" id="KW-0460">Magnesium</keyword>
<name>A0A8J6M9A1_9FIRM</name>
<dbReference type="Gene3D" id="3.50.30.40">
    <property type="entry name" value="Ribonuclease E inhibitor RraA/RraA-like"/>
    <property type="match status" value="1"/>
</dbReference>
<dbReference type="AlphaFoldDB" id="A0A8J6M9A1"/>
<dbReference type="Proteomes" id="UP000661435">
    <property type="component" value="Unassembled WGS sequence"/>
</dbReference>